<dbReference type="InterPro" id="IPR052519">
    <property type="entry name" value="Euk-type_GlcNAc_Kinase"/>
</dbReference>
<accession>A0A0F9UP72</accession>
<proteinExistence type="predicted"/>
<dbReference type="PANTHER" id="PTHR43190:SF3">
    <property type="entry name" value="N-ACETYL-D-GLUCOSAMINE KINASE"/>
    <property type="match status" value="1"/>
</dbReference>
<dbReference type="SUPFAM" id="SSF53067">
    <property type="entry name" value="Actin-like ATPase domain"/>
    <property type="match status" value="2"/>
</dbReference>
<dbReference type="Gene3D" id="3.30.420.40">
    <property type="match status" value="2"/>
</dbReference>
<dbReference type="InterPro" id="IPR043129">
    <property type="entry name" value="ATPase_NBD"/>
</dbReference>
<gene>
    <name evidence="2" type="ORF">LCGC14_0196470</name>
</gene>
<feature type="domain" description="ATPase BadF/BadG/BcrA/BcrD type" evidence="1">
    <location>
        <begin position="10"/>
        <end position="310"/>
    </location>
</feature>
<dbReference type="EMBL" id="LAZR01000085">
    <property type="protein sequence ID" value="KKN93459.1"/>
    <property type="molecule type" value="Genomic_DNA"/>
</dbReference>
<protein>
    <recommendedName>
        <fullName evidence="1">ATPase BadF/BadG/BcrA/BcrD type domain-containing protein</fullName>
    </recommendedName>
</protein>
<sequence>MKEKKIQYVIGIDGGGTKTIAALANLRGKVLIKAETGSSNPLKVGMKIAVLNIRKAIGNILKKYQKERIAIIYLALAAGIEKDKKKKTIIKKNLLEYPEFNRFSDKKIIIEGDQLAAFRSGTDKKAGVVLISGTGSVAMGWKKGKEEMACGWDWFLGDDGSGFWLGRRALRMVCRQLDGRGEETKLTDLVFQKWKIRGKEKLMERVYFDYKKDFVEQISLLSPLINRAAKKGDKIAKDILIEGGKELALAAAQVIKKLNFEKENFPLVLVGSTLKSPVVLNKIKKEVRKIAPKVEFIRPRQIPAIGAIKLALEFLEDADNKD</sequence>
<evidence type="ECO:0000259" key="1">
    <source>
        <dbReference type="Pfam" id="PF01869"/>
    </source>
</evidence>
<evidence type="ECO:0000313" key="2">
    <source>
        <dbReference type="EMBL" id="KKN93459.1"/>
    </source>
</evidence>
<dbReference type="PANTHER" id="PTHR43190">
    <property type="entry name" value="N-ACETYL-D-GLUCOSAMINE KINASE"/>
    <property type="match status" value="1"/>
</dbReference>
<dbReference type="InterPro" id="IPR002731">
    <property type="entry name" value="ATPase_BadF"/>
</dbReference>
<reference evidence="2" key="1">
    <citation type="journal article" date="2015" name="Nature">
        <title>Complex archaea that bridge the gap between prokaryotes and eukaryotes.</title>
        <authorList>
            <person name="Spang A."/>
            <person name="Saw J.H."/>
            <person name="Jorgensen S.L."/>
            <person name="Zaremba-Niedzwiedzka K."/>
            <person name="Martijn J."/>
            <person name="Lind A.E."/>
            <person name="van Eijk R."/>
            <person name="Schleper C."/>
            <person name="Guy L."/>
            <person name="Ettema T.J."/>
        </authorList>
    </citation>
    <scope>NUCLEOTIDE SEQUENCE</scope>
</reference>
<dbReference type="Pfam" id="PF01869">
    <property type="entry name" value="BcrAD_BadFG"/>
    <property type="match status" value="1"/>
</dbReference>
<name>A0A0F9UP72_9ZZZZ</name>
<dbReference type="CDD" id="cd24007">
    <property type="entry name" value="ASKHA_NBD_eukNAGK-like"/>
    <property type="match status" value="1"/>
</dbReference>
<organism evidence="2">
    <name type="scientific">marine sediment metagenome</name>
    <dbReference type="NCBI Taxonomy" id="412755"/>
    <lineage>
        <taxon>unclassified sequences</taxon>
        <taxon>metagenomes</taxon>
        <taxon>ecological metagenomes</taxon>
    </lineage>
</organism>
<comment type="caution">
    <text evidence="2">The sequence shown here is derived from an EMBL/GenBank/DDBJ whole genome shotgun (WGS) entry which is preliminary data.</text>
</comment>
<dbReference type="AlphaFoldDB" id="A0A0F9UP72"/>